<keyword evidence="2" id="KW-1185">Reference proteome</keyword>
<gene>
    <name evidence="1" type="ORF">Vbra_3076</name>
</gene>
<evidence type="ECO:0000313" key="1">
    <source>
        <dbReference type="EMBL" id="CEM11115.1"/>
    </source>
</evidence>
<evidence type="ECO:0008006" key="3">
    <source>
        <dbReference type="Google" id="ProtNLM"/>
    </source>
</evidence>
<dbReference type="SUPFAM" id="SSF56399">
    <property type="entry name" value="ADP-ribosylation"/>
    <property type="match status" value="1"/>
</dbReference>
<name>A0A0G4FE25_VITBC</name>
<dbReference type="OrthoDB" id="425894at2759"/>
<proteinExistence type="predicted"/>
<dbReference type="Gene3D" id="3.90.228.10">
    <property type="match status" value="1"/>
</dbReference>
<dbReference type="VEuPathDB" id="CryptoDB:Vbra_3076"/>
<sequence>MFGPGIYVTRDYSKATAFARHHRKGTVLTLAVDMGKCKTHDASGCSGGHTWFCSCRKWREEGYDSQYVPRGEGVLREENVVRSNEQIIVTGLTDIS</sequence>
<dbReference type="Proteomes" id="UP000041254">
    <property type="component" value="Unassembled WGS sequence"/>
</dbReference>
<evidence type="ECO:0000313" key="2">
    <source>
        <dbReference type="Proteomes" id="UP000041254"/>
    </source>
</evidence>
<protein>
    <recommendedName>
        <fullName evidence="3">PARP catalytic domain-containing protein</fullName>
    </recommendedName>
</protein>
<dbReference type="InParanoid" id="A0A0G4FE25"/>
<organism evidence="1 2">
    <name type="scientific">Vitrella brassicaformis (strain CCMP3155)</name>
    <dbReference type="NCBI Taxonomy" id="1169540"/>
    <lineage>
        <taxon>Eukaryota</taxon>
        <taxon>Sar</taxon>
        <taxon>Alveolata</taxon>
        <taxon>Colpodellida</taxon>
        <taxon>Vitrellaceae</taxon>
        <taxon>Vitrella</taxon>
    </lineage>
</organism>
<dbReference type="AlphaFoldDB" id="A0A0G4FE25"/>
<dbReference type="EMBL" id="CDMY01000409">
    <property type="protein sequence ID" value="CEM11115.1"/>
    <property type="molecule type" value="Genomic_DNA"/>
</dbReference>
<accession>A0A0G4FE25</accession>
<reference evidence="1 2" key="1">
    <citation type="submission" date="2014-11" db="EMBL/GenBank/DDBJ databases">
        <authorList>
            <person name="Zhu J."/>
            <person name="Qi W."/>
            <person name="Song R."/>
        </authorList>
    </citation>
    <scope>NUCLEOTIDE SEQUENCE [LARGE SCALE GENOMIC DNA]</scope>
</reference>